<gene>
    <name evidence="2" type="ORF">OSTQU699_LOCUS9325</name>
</gene>
<sequence>MWSVSSPFPCKVPKTSSEQNPSGAKDVGINGNSKQHANGGAEGGAPLQPMTVNEGPARHQDVAQPSAKEIAAAKAARIRLGLEKDDGTLAQPVEVSPKLPSGVERKVDIEYVATADLQPLADSRKAAEVGWFQSDGPKLFLAIKLPTLC</sequence>
<feature type="region of interest" description="Disordered" evidence="1">
    <location>
        <begin position="1"/>
        <end position="66"/>
    </location>
</feature>
<protein>
    <submittedName>
        <fullName evidence="2">Uncharacterized protein</fullName>
    </submittedName>
</protein>
<evidence type="ECO:0000313" key="3">
    <source>
        <dbReference type="Proteomes" id="UP000708148"/>
    </source>
</evidence>
<evidence type="ECO:0000256" key="1">
    <source>
        <dbReference type="SAM" id="MobiDB-lite"/>
    </source>
</evidence>
<evidence type="ECO:0000313" key="2">
    <source>
        <dbReference type="EMBL" id="CAD7703968.1"/>
    </source>
</evidence>
<keyword evidence="3" id="KW-1185">Reference proteome</keyword>
<comment type="caution">
    <text evidence="2">The sequence shown here is derived from an EMBL/GenBank/DDBJ whole genome shotgun (WGS) entry which is preliminary data.</text>
</comment>
<accession>A0A8S1JCV6</accession>
<dbReference type="AlphaFoldDB" id="A0A8S1JCV6"/>
<proteinExistence type="predicted"/>
<organism evidence="2 3">
    <name type="scientific">Ostreobium quekettii</name>
    <dbReference type="NCBI Taxonomy" id="121088"/>
    <lineage>
        <taxon>Eukaryota</taxon>
        <taxon>Viridiplantae</taxon>
        <taxon>Chlorophyta</taxon>
        <taxon>core chlorophytes</taxon>
        <taxon>Ulvophyceae</taxon>
        <taxon>TCBD clade</taxon>
        <taxon>Bryopsidales</taxon>
        <taxon>Ostreobineae</taxon>
        <taxon>Ostreobiaceae</taxon>
        <taxon>Ostreobium</taxon>
    </lineage>
</organism>
<name>A0A8S1JCV6_9CHLO</name>
<dbReference type="EMBL" id="CAJHUC010002550">
    <property type="protein sequence ID" value="CAD7703968.1"/>
    <property type="molecule type" value="Genomic_DNA"/>
</dbReference>
<reference evidence="2" key="1">
    <citation type="submission" date="2020-12" db="EMBL/GenBank/DDBJ databases">
        <authorList>
            <person name="Iha C."/>
        </authorList>
    </citation>
    <scope>NUCLEOTIDE SEQUENCE</scope>
</reference>
<dbReference type="Proteomes" id="UP000708148">
    <property type="component" value="Unassembled WGS sequence"/>
</dbReference>